<proteinExistence type="predicted"/>
<evidence type="ECO:0000259" key="2">
    <source>
        <dbReference type="PROSITE" id="PS51782"/>
    </source>
</evidence>
<dbReference type="InterPro" id="IPR018392">
    <property type="entry name" value="LysM"/>
</dbReference>
<dbReference type="STRING" id="215743.ROSMUCSMR3_03862"/>
<gene>
    <name evidence="3" type="ORF">rosmuc_01156</name>
</gene>
<evidence type="ECO:0000313" key="3">
    <source>
        <dbReference type="EMBL" id="KGM88933.1"/>
    </source>
</evidence>
<dbReference type="Proteomes" id="UP000030021">
    <property type="component" value="Unassembled WGS sequence"/>
</dbReference>
<evidence type="ECO:0000313" key="4">
    <source>
        <dbReference type="Proteomes" id="UP000030021"/>
    </source>
</evidence>
<accession>A0A0A0HS95</accession>
<dbReference type="OrthoDB" id="8479038at2"/>
<feature type="signal peptide" evidence="1">
    <location>
        <begin position="1"/>
        <end position="22"/>
    </location>
</feature>
<dbReference type="CDD" id="cd00118">
    <property type="entry name" value="LysM"/>
    <property type="match status" value="1"/>
</dbReference>
<organism evidence="3 4">
    <name type="scientific">Roseovarius mucosus DSM 17069</name>
    <dbReference type="NCBI Taxonomy" id="1288298"/>
    <lineage>
        <taxon>Bacteria</taxon>
        <taxon>Pseudomonadati</taxon>
        <taxon>Pseudomonadota</taxon>
        <taxon>Alphaproteobacteria</taxon>
        <taxon>Rhodobacterales</taxon>
        <taxon>Roseobacteraceae</taxon>
        <taxon>Roseovarius</taxon>
    </lineage>
</organism>
<dbReference type="PROSITE" id="PS51782">
    <property type="entry name" value="LYSM"/>
    <property type="match status" value="1"/>
</dbReference>
<dbReference type="SUPFAM" id="SSF53850">
    <property type="entry name" value="Periplasmic binding protein-like II"/>
    <property type="match status" value="1"/>
</dbReference>
<dbReference type="eggNOG" id="COG1652">
    <property type="taxonomic scope" value="Bacteria"/>
</dbReference>
<reference evidence="3 4" key="1">
    <citation type="submission" date="2013-01" db="EMBL/GenBank/DDBJ databases">
        <authorList>
            <person name="Fiebig A."/>
            <person name="Goeker M."/>
            <person name="Klenk H.-P.P."/>
        </authorList>
    </citation>
    <scope>NUCLEOTIDE SEQUENCE [LARGE SCALE GENOMIC DNA]</scope>
    <source>
        <strain evidence="3 4">DSM 17069</strain>
    </source>
</reference>
<dbReference type="Gene3D" id="3.40.190.10">
    <property type="entry name" value="Periplasmic binding protein-like II"/>
    <property type="match status" value="2"/>
</dbReference>
<evidence type="ECO:0000256" key="1">
    <source>
        <dbReference type="SAM" id="SignalP"/>
    </source>
</evidence>
<dbReference type="RefSeq" id="WP_037270860.1">
    <property type="nucleotide sequence ID" value="NZ_KN293977.1"/>
</dbReference>
<dbReference type="InterPro" id="IPR036779">
    <property type="entry name" value="LysM_dom_sf"/>
</dbReference>
<dbReference type="eggNOG" id="COG0834">
    <property type="taxonomic scope" value="Bacteria"/>
</dbReference>
<dbReference type="AlphaFoldDB" id="A0A0A0HS95"/>
<protein>
    <submittedName>
        <fullName evidence="3">Amino acid ABC transporter substrate-binding protein, PAAT family</fullName>
    </submittedName>
</protein>
<feature type="domain" description="LysM" evidence="2">
    <location>
        <begin position="26"/>
        <end position="76"/>
    </location>
</feature>
<dbReference type="HOGENOM" id="CLU_055592_0_0_5"/>
<name>A0A0A0HS95_9RHOB</name>
<sequence length="340" mass="37451">MRRSLTVALFAAGLLVPGGAQALCDVTYRVQPGDTLASIAETHYEDAEQWTLIYYANQATLAGQVQSLVSGRDIYIPCPAENPEPDATPLRQSGAELTLLTAGGDVPFADQDWPGGGMVTELVNAALELSPSPVPYEIVWEPDRSQHLGPLLGQKRYDMGFPWIKPDCSLTPEDDLCTAFHFSDALMDLPVMLFRRADSDFRYTEDADILGKRLCRPAGRFTHDLDRADRRWLVEGKISLNQPGSPEECFALLMAGAVDAVSLDVFEGAAKIVAMGLRGQVVPVEQPLSREALYAVISKTHWRGTTHLYRLNAGLAKLHESGRYGEIVQRHLALFWEALK</sequence>
<feature type="chain" id="PRO_5001970356" evidence="1">
    <location>
        <begin position="23"/>
        <end position="340"/>
    </location>
</feature>
<dbReference type="PATRIC" id="fig|1288298.3.peg.1168"/>
<dbReference type="EMBL" id="AONH01000005">
    <property type="protein sequence ID" value="KGM88933.1"/>
    <property type="molecule type" value="Genomic_DNA"/>
</dbReference>
<comment type="caution">
    <text evidence="3">The sequence shown here is derived from an EMBL/GenBank/DDBJ whole genome shotgun (WGS) entry which is preliminary data.</text>
</comment>
<keyword evidence="1" id="KW-0732">Signal</keyword>
<dbReference type="Gene3D" id="3.10.350.10">
    <property type="entry name" value="LysM domain"/>
    <property type="match status" value="1"/>
</dbReference>